<reference evidence="1 2" key="1">
    <citation type="submission" date="2021-01" db="EMBL/GenBank/DDBJ databases">
        <title>Whole genome shotgun sequence of Asanoa siamensis NBRC 107932.</title>
        <authorList>
            <person name="Komaki H."/>
            <person name="Tamura T."/>
        </authorList>
    </citation>
    <scope>NUCLEOTIDE SEQUENCE [LARGE SCALE GENOMIC DNA]</scope>
    <source>
        <strain evidence="1 2">NBRC 107932</strain>
    </source>
</reference>
<dbReference type="Proteomes" id="UP000604117">
    <property type="component" value="Unassembled WGS sequence"/>
</dbReference>
<keyword evidence="2" id="KW-1185">Reference proteome</keyword>
<protein>
    <submittedName>
        <fullName evidence="1">Uncharacterized protein</fullName>
    </submittedName>
</protein>
<accession>A0ABQ4CYV0</accession>
<comment type="caution">
    <text evidence="1">The sequence shown here is derived from an EMBL/GenBank/DDBJ whole genome shotgun (WGS) entry which is preliminary data.</text>
</comment>
<dbReference type="EMBL" id="BONE01000055">
    <property type="protein sequence ID" value="GIF76193.1"/>
    <property type="molecule type" value="Genomic_DNA"/>
</dbReference>
<evidence type="ECO:0000313" key="1">
    <source>
        <dbReference type="EMBL" id="GIF76193.1"/>
    </source>
</evidence>
<organism evidence="1 2">
    <name type="scientific">Asanoa siamensis</name>
    <dbReference type="NCBI Taxonomy" id="926357"/>
    <lineage>
        <taxon>Bacteria</taxon>
        <taxon>Bacillati</taxon>
        <taxon>Actinomycetota</taxon>
        <taxon>Actinomycetes</taxon>
        <taxon>Micromonosporales</taxon>
        <taxon>Micromonosporaceae</taxon>
        <taxon>Asanoa</taxon>
    </lineage>
</organism>
<name>A0ABQ4CYV0_9ACTN</name>
<evidence type="ECO:0000313" key="2">
    <source>
        <dbReference type="Proteomes" id="UP000604117"/>
    </source>
</evidence>
<sequence length="488" mass="54258">MTRQAATKDLHHVSGVVCSETVRLPEVPALFCSVHHTKEGAGVIIKTLDELRQPDDRTLRFTPVGLGLGVQMRAQDAAEYQQQVASQLELDPRVVEGTRQSFEHLRTVYAYGVLCYEVYTLVHDHALLVIEQALRDRFVDFHRGTVTFVDDAGVDHQVAVSRYDQVQDFLRGRRSRPRRGWWLSLSGGSSMAFNGGMLGDLWAWARKVGLLRGQRNRGIEQALSNLRNFVAHPTAYHLIGPVEAAGTLRDLAEIINQLWGVPTPGGRLYPSPLRREVVVMAWTTDGSETCTAVAADAFAEFVDPDDRPWECVVLRAVFRPDERVSDPELRHYDSRVEVTHYPADLLWGPGKITDAAAWFAQHEPEPDECDYLDRTFLIRHDGTDLCLPMRPSVAAALADQDRAGTWYAVKADHPNDAYHHVRNLVTRAGCQRNGPCGECHAENLGAGTYSVALVQAGHHAASAATLPNDVTAPHAYPRVQHVAVPTRR</sequence>
<gene>
    <name evidence="1" type="ORF">Asi02nite_57110</name>
</gene>
<proteinExistence type="predicted"/>